<keyword evidence="2" id="KW-1185">Reference proteome</keyword>
<dbReference type="AlphaFoldDB" id="R7WJ19"/>
<evidence type="ECO:0000313" key="2">
    <source>
        <dbReference type="Proteomes" id="UP000013525"/>
    </source>
</evidence>
<proteinExistence type="predicted"/>
<accession>R7WJ19</accession>
<evidence type="ECO:0000313" key="1">
    <source>
        <dbReference type="EMBL" id="EOM75245.1"/>
    </source>
</evidence>
<dbReference type="Proteomes" id="UP000013525">
    <property type="component" value="Unassembled WGS sequence"/>
</dbReference>
<name>R7WJ19_9NOCA</name>
<dbReference type="PATRIC" id="fig|1273125.3.peg.3302"/>
<gene>
    <name evidence="1" type="ORF">Rrhod_3466</name>
</gene>
<reference evidence="1 2" key="1">
    <citation type="journal article" date="2013" name="Genome Announc.">
        <title>Draft Genome Sequence of Rhodococcus rhodnii Strain LMG5362, a Symbiont of Rhodnius prolixus (Hemiptera, Reduviidae, Triatominae), the Principle Vector of Trypanosoma cruzi.</title>
        <authorList>
            <person name="Pachebat J.A."/>
            <person name="van Keulen G."/>
            <person name="Whitten M.M."/>
            <person name="Girdwood S."/>
            <person name="Del Sol R."/>
            <person name="Dyson P.J."/>
            <person name="Facey P.D."/>
        </authorList>
    </citation>
    <scope>NUCLEOTIDE SEQUENCE [LARGE SCALE GENOMIC DNA]</scope>
    <source>
        <strain evidence="1 2">LMG 5362</strain>
    </source>
</reference>
<sequence>MSQDDNAPSAVGEPFEHCSPSHFPACSTRPDVPLLPCRGSLRHYRRGIRECTVLPSAVPRPH</sequence>
<dbReference type="EMBL" id="APMY01000100">
    <property type="protein sequence ID" value="EOM75245.1"/>
    <property type="molecule type" value="Genomic_DNA"/>
</dbReference>
<comment type="caution">
    <text evidence="1">The sequence shown here is derived from an EMBL/GenBank/DDBJ whole genome shotgun (WGS) entry which is preliminary data.</text>
</comment>
<protein>
    <submittedName>
        <fullName evidence="1">Uncharacterized protein</fullName>
    </submittedName>
</protein>
<organism evidence="1 2">
    <name type="scientific">Rhodococcus rhodnii LMG 5362</name>
    <dbReference type="NCBI Taxonomy" id="1273125"/>
    <lineage>
        <taxon>Bacteria</taxon>
        <taxon>Bacillati</taxon>
        <taxon>Actinomycetota</taxon>
        <taxon>Actinomycetes</taxon>
        <taxon>Mycobacteriales</taxon>
        <taxon>Nocardiaceae</taxon>
        <taxon>Rhodococcus</taxon>
    </lineage>
</organism>